<feature type="domain" description="CBS" evidence="13">
    <location>
        <begin position="313"/>
        <end position="372"/>
    </location>
</feature>
<evidence type="ECO:0000256" key="4">
    <source>
        <dbReference type="ARBA" id="ARBA00022679"/>
    </source>
</evidence>
<dbReference type="GO" id="GO:0016779">
    <property type="term" value="F:nucleotidyltransferase activity"/>
    <property type="evidence" value="ECO:0007669"/>
    <property type="project" value="UniProtKB-KW"/>
</dbReference>
<dbReference type="InterPro" id="IPR001667">
    <property type="entry name" value="DDH_dom"/>
</dbReference>
<dbReference type="InterPro" id="IPR046342">
    <property type="entry name" value="CBS_dom_sf"/>
</dbReference>
<keyword evidence="7" id="KW-0479">Metal-binding</keyword>
<keyword evidence="5" id="KW-0819">tRNA processing</keyword>
<evidence type="ECO:0000259" key="13">
    <source>
        <dbReference type="PROSITE" id="PS51371"/>
    </source>
</evidence>
<dbReference type="RefSeq" id="WP_091584930.1">
    <property type="nucleotide sequence ID" value="NZ_FNDU01000006.1"/>
</dbReference>
<evidence type="ECO:0000256" key="9">
    <source>
        <dbReference type="ARBA" id="ARBA00022842"/>
    </source>
</evidence>
<evidence type="ECO:0000256" key="12">
    <source>
        <dbReference type="RuleBase" id="RU003953"/>
    </source>
</evidence>
<dbReference type="Pfam" id="PF01368">
    <property type="entry name" value="DHH"/>
    <property type="match status" value="1"/>
</dbReference>
<evidence type="ECO:0000256" key="5">
    <source>
        <dbReference type="ARBA" id="ARBA00022694"/>
    </source>
</evidence>
<dbReference type="Pfam" id="PF12627">
    <property type="entry name" value="PolyA_pol_RNAbd"/>
    <property type="match status" value="1"/>
</dbReference>
<dbReference type="Gene3D" id="3.10.580.10">
    <property type="entry name" value="CBS-domain"/>
    <property type="match status" value="1"/>
</dbReference>
<dbReference type="SUPFAM" id="SSF81891">
    <property type="entry name" value="Poly A polymerase C-terminal region-like"/>
    <property type="match status" value="1"/>
</dbReference>
<dbReference type="Pfam" id="PF00571">
    <property type="entry name" value="CBS"/>
    <property type="match status" value="2"/>
</dbReference>
<keyword evidence="3" id="KW-0820">tRNA-binding</keyword>
<dbReference type="SUPFAM" id="SSF81301">
    <property type="entry name" value="Nucleotidyltransferase"/>
    <property type="match status" value="1"/>
</dbReference>
<dbReference type="CDD" id="cd04595">
    <property type="entry name" value="CBS_pair_DHH_polyA_Pol_assoc"/>
    <property type="match status" value="1"/>
</dbReference>
<accession>A0A1G8J525</accession>
<dbReference type="Gene3D" id="3.30.460.10">
    <property type="entry name" value="Beta Polymerase, domain 2"/>
    <property type="match status" value="1"/>
</dbReference>
<evidence type="ECO:0000256" key="2">
    <source>
        <dbReference type="ARBA" id="ARBA00007265"/>
    </source>
</evidence>
<dbReference type="GO" id="GO:0000166">
    <property type="term" value="F:nucleotide binding"/>
    <property type="evidence" value="ECO:0007669"/>
    <property type="project" value="UniProtKB-KW"/>
</dbReference>
<dbReference type="EMBL" id="FNDU01000006">
    <property type="protein sequence ID" value="SDI26336.1"/>
    <property type="molecule type" value="Genomic_DNA"/>
</dbReference>
<comment type="cofactor">
    <cofactor evidence="1">
        <name>Mg(2+)</name>
        <dbReference type="ChEBI" id="CHEBI:18420"/>
    </cofactor>
</comment>
<dbReference type="GO" id="GO:0000049">
    <property type="term" value="F:tRNA binding"/>
    <property type="evidence" value="ECO:0007669"/>
    <property type="project" value="UniProtKB-KW"/>
</dbReference>
<keyword evidence="8" id="KW-0547">Nucleotide-binding</keyword>
<dbReference type="PANTHER" id="PTHR47788:SF1">
    <property type="entry name" value="A-ADDING TRNA NUCLEOTIDYLTRANSFERASE"/>
    <property type="match status" value="1"/>
</dbReference>
<dbReference type="GO" id="GO:0046872">
    <property type="term" value="F:metal ion binding"/>
    <property type="evidence" value="ECO:0007669"/>
    <property type="project" value="UniProtKB-KW"/>
</dbReference>
<dbReference type="PROSITE" id="PS51371">
    <property type="entry name" value="CBS"/>
    <property type="match status" value="2"/>
</dbReference>
<dbReference type="SUPFAM" id="SSF54631">
    <property type="entry name" value="CBS-domain pair"/>
    <property type="match status" value="1"/>
</dbReference>
<keyword evidence="15" id="KW-1185">Reference proteome</keyword>
<dbReference type="SMART" id="SM00116">
    <property type="entry name" value="CBS"/>
    <property type="match status" value="2"/>
</dbReference>
<organism evidence="14 15">
    <name type="scientific">Alteribacillus bidgolensis</name>
    <dbReference type="NCBI Taxonomy" id="930129"/>
    <lineage>
        <taxon>Bacteria</taxon>
        <taxon>Bacillati</taxon>
        <taxon>Bacillota</taxon>
        <taxon>Bacilli</taxon>
        <taxon>Bacillales</taxon>
        <taxon>Bacillaceae</taxon>
        <taxon>Alteribacillus</taxon>
    </lineage>
</organism>
<sequence>MEIILTHDQVDFDALASMVAASKLYPQAAMVLPKQQSEQVRHYLALYRDNFNFSAENDIDWEKVSHVILTDVAHLSRTEARSTLPSGIPITVYDHHPLLEEDKQEHVTYVVEKTGAAVTILIEEIIKQQMEISSYEATLFALGLYTDTGSFVYPDTTVRDLKAAVFLKEKGMQLDLVQQFSEETLTSIEQETFQAYLSSAENVEAEGLHMVIASLTADRFIGNLNVITSRVLETTGADTVITVTSMKNKIFIIGRSSSDRMNLLPVIKHFHGGGHEKAASASVKERSISSVIKEIKELLSSSISSAVRADFLMSAPVKTVLQNTTINEAKNQMLYYGHNGFPVVDENGKLIGIISRRDVDKANQHNLGHAPVKGYMSTSPVTITKHTSFEQIQQLMIQYNIGRLPVIENEKIIGIVSRTDVIEYMHNRSSKDNQAPANIKEQIETLLPKDAIVLLKKAGSLAETKNMKAYIIGGIVRDLILGSPSEDIDIVIEGDGISFAEAFANDINGTVTPHETFGTATVETENGSKLDFTTSRTEYYEKPAALPTVVRSNIKEDLFRRDFTMNAMAASLEPDSFGELIDYFNGLEDIKKKNLRVLHNLSFVEDPTRILRGIRFEARFSFRMDEETEAFLRHSAASIFALSHTRVITELKHIFQETNPAESLSRLHELGVLNKFLPGSIWSTKTSAVLSLLLKEWEQQETRPSIKEEWFFITACLYTENAETAKLLEAIAATKPQKKTARDFAVLMNDVTDDVFASEGALHEFAFHLDEDALFLVFLALLCSGEQSKARIVHAYRTKRKKLPRWVSGDDLKAAGLTPGPAFKDYLFQLEKAFLNGEITNRKEALAYIKSRM</sequence>
<evidence type="ECO:0000313" key="14">
    <source>
        <dbReference type="EMBL" id="SDI26336.1"/>
    </source>
</evidence>
<dbReference type="PANTHER" id="PTHR47788">
    <property type="entry name" value="POLYA POLYMERASE"/>
    <property type="match status" value="1"/>
</dbReference>
<dbReference type="AlphaFoldDB" id="A0A1G8J525"/>
<dbReference type="InterPro" id="IPR052390">
    <property type="entry name" value="tRNA_nt/polyA_polymerase"/>
</dbReference>
<keyword evidence="4 12" id="KW-0808">Transferase</keyword>
<dbReference type="SUPFAM" id="SSF64182">
    <property type="entry name" value="DHH phosphoesterases"/>
    <property type="match status" value="1"/>
</dbReference>
<keyword evidence="9" id="KW-0460">Magnesium</keyword>
<dbReference type="InterPro" id="IPR002646">
    <property type="entry name" value="PolA_pol_head_dom"/>
</dbReference>
<keyword evidence="10 12" id="KW-0694">RNA-binding</keyword>
<dbReference type="Proteomes" id="UP000199017">
    <property type="component" value="Unassembled WGS sequence"/>
</dbReference>
<dbReference type="InterPro" id="IPR000644">
    <property type="entry name" value="CBS_dom"/>
</dbReference>
<protein>
    <submittedName>
        <fullName evidence="14">tRNA nucleotidyltransferase (CCA-adding enzyme)</fullName>
    </submittedName>
</protein>
<dbReference type="InterPro" id="IPR032828">
    <property type="entry name" value="PolyA_RNA-bd"/>
</dbReference>
<dbReference type="CDD" id="cd05398">
    <property type="entry name" value="NT_ClassII-CCAase"/>
    <property type="match status" value="1"/>
</dbReference>
<keyword evidence="6" id="KW-0548">Nucleotidyltransferase</keyword>
<dbReference type="OrthoDB" id="9805698at2"/>
<evidence type="ECO:0000256" key="11">
    <source>
        <dbReference type="PROSITE-ProRule" id="PRU00703"/>
    </source>
</evidence>
<reference evidence="14 15" key="1">
    <citation type="submission" date="2016-10" db="EMBL/GenBank/DDBJ databases">
        <authorList>
            <person name="de Groot N.N."/>
        </authorList>
    </citation>
    <scope>NUCLEOTIDE SEQUENCE [LARGE SCALE GENOMIC DNA]</scope>
    <source>
        <strain evidence="15">P4B,CCM 7963,CECT 7998,DSM 25260,IBRC-M 10614,KCTC 13821</strain>
    </source>
</reference>
<evidence type="ECO:0000313" key="15">
    <source>
        <dbReference type="Proteomes" id="UP000199017"/>
    </source>
</evidence>
<dbReference type="Gene3D" id="3.10.310.30">
    <property type="match status" value="1"/>
</dbReference>
<dbReference type="Pfam" id="PF01743">
    <property type="entry name" value="PolyA_pol"/>
    <property type="match status" value="1"/>
</dbReference>
<gene>
    <name evidence="14" type="ORF">SAMN05216352_10646</name>
</gene>
<feature type="domain" description="CBS" evidence="13">
    <location>
        <begin position="376"/>
        <end position="433"/>
    </location>
</feature>
<evidence type="ECO:0000256" key="8">
    <source>
        <dbReference type="ARBA" id="ARBA00022741"/>
    </source>
</evidence>
<proteinExistence type="inferred from homology"/>
<dbReference type="Gene3D" id="1.10.3090.10">
    <property type="entry name" value="cca-adding enzyme, domain 2"/>
    <property type="match status" value="1"/>
</dbReference>
<keyword evidence="11" id="KW-0129">CBS domain</keyword>
<dbReference type="GO" id="GO:0008033">
    <property type="term" value="P:tRNA processing"/>
    <property type="evidence" value="ECO:0007669"/>
    <property type="project" value="UniProtKB-KW"/>
</dbReference>
<dbReference type="Gene3D" id="3.90.1640.10">
    <property type="entry name" value="inorganic pyrophosphatase (n-terminal core)"/>
    <property type="match status" value="1"/>
</dbReference>
<comment type="similarity">
    <text evidence="2 12">Belongs to the tRNA nucleotidyltransferase/poly(A) polymerase family.</text>
</comment>
<dbReference type="InterPro" id="IPR043519">
    <property type="entry name" value="NT_sf"/>
</dbReference>
<dbReference type="STRING" id="930129.SAMN05216352_10646"/>
<dbReference type="Pfam" id="PF02272">
    <property type="entry name" value="DHHA1"/>
    <property type="match status" value="1"/>
</dbReference>
<evidence type="ECO:0000256" key="10">
    <source>
        <dbReference type="ARBA" id="ARBA00022884"/>
    </source>
</evidence>
<dbReference type="InterPro" id="IPR003156">
    <property type="entry name" value="DHHA1_dom"/>
</dbReference>
<evidence type="ECO:0000256" key="3">
    <source>
        <dbReference type="ARBA" id="ARBA00022555"/>
    </source>
</evidence>
<evidence type="ECO:0000256" key="6">
    <source>
        <dbReference type="ARBA" id="ARBA00022695"/>
    </source>
</evidence>
<evidence type="ECO:0000256" key="7">
    <source>
        <dbReference type="ARBA" id="ARBA00022723"/>
    </source>
</evidence>
<evidence type="ECO:0000256" key="1">
    <source>
        <dbReference type="ARBA" id="ARBA00001946"/>
    </source>
</evidence>
<dbReference type="InterPro" id="IPR038763">
    <property type="entry name" value="DHH_sf"/>
</dbReference>
<name>A0A1G8J525_9BACI</name>